<dbReference type="InterPro" id="IPR051756">
    <property type="entry name" value="Centrosomal_MT-associated"/>
</dbReference>
<sequence length="538" mass="60748">SGSLMSKGAESDRPIHQRSQVADERDSPTDPRFHSENHMSLSAVSHSHGPIEPGGYRALDRDMSYNDSLSNSSYQPYPTTQPFIHTDYRRSPEKPINSFPESNRAGVISALKGLQDKIRNLEAERSQAEENLKTLSSETSRFKDVLNRDQERRSVKQTDMSKQTQELGSQLSSAESRCQLLEKQLEYMRKMVQSAETDRNAAQQQTAAIETQKRVTNLAEDEQLRRQLNKIVDLEREHLKLTATQTLAESKIRELEDKLKEEKHHRKLIQEKSAELQSAAETNRILIDAVSPTLPRKLKKKKKKTISSKAYRKQECDPPSHFRLNLKEIPFVAGQSTSKSHRLGANVQNVLALMKSHNTDLCTAAGRTIPTGHSKRGSTTPSSSTEEDLNDLMLQLQDEFGQMSFEHQETMRQINETVNYRVREDLERELEQLVAKMEAKGDQINRLRRMQQEHRSIKSKKQSKQSGGRAKSATAHLHTPEGGEVKVVTTVHTKGAATGNVVVRPSSAGANARASLGLLKDMKKMQSSLRKDDISWDK</sequence>
<keyword evidence="5 7" id="KW-0175">Coiled coil</keyword>
<gene>
    <name evidence="9" type="ORF">OFUS_LOCUS22760</name>
</gene>
<keyword evidence="4" id="KW-0493">Microtubule</keyword>
<feature type="compositionally biased region" description="Basic and acidic residues" evidence="8">
    <location>
        <begin position="9"/>
        <end position="37"/>
    </location>
</feature>
<feature type="compositionally biased region" description="Polar residues" evidence="8">
    <location>
        <begin position="65"/>
        <end position="77"/>
    </location>
</feature>
<evidence type="ECO:0000256" key="6">
    <source>
        <dbReference type="ARBA" id="ARBA00023212"/>
    </source>
</evidence>
<keyword evidence="10" id="KW-1185">Reference proteome</keyword>
<proteinExistence type="inferred from homology"/>
<evidence type="ECO:0000256" key="8">
    <source>
        <dbReference type="SAM" id="MobiDB-lite"/>
    </source>
</evidence>
<dbReference type="Gene3D" id="1.20.58.90">
    <property type="match status" value="1"/>
</dbReference>
<feature type="region of interest" description="Disordered" evidence="8">
    <location>
        <begin position="125"/>
        <end position="173"/>
    </location>
</feature>
<evidence type="ECO:0000256" key="3">
    <source>
        <dbReference type="ARBA" id="ARBA00022490"/>
    </source>
</evidence>
<feature type="region of interest" description="Disordered" evidence="8">
    <location>
        <begin position="366"/>
        <end position="386"/>
    </location>
</feature>
<feature type="coiled-coil region" evidence="7">
    <location>
        <begin position="423"/>
        <end position="450"/>
    </location>
</feature>
<keyword evidence="3" id="KW-0963">Cytoplasm</keyword>
<dbReference type="InterPro" id="IPR025913">
    <property type="entry name" value="Cep57_CLD"/>
</dbReference>
<keyword evidence="6" id="KW-0206">Cytoskeleton</keyword>
<evidence type="ECO:0000256" key="2">
    <source>
        <dbReference type="ARBA" id="ARBA00008179"/>
    </source>
</evidence>
<feature type="compositionally biased region" description="Polar residues" evidence="8">
    <location>
        <begin position="157"/>
        <end position="173"/>
    </location>
</feature>
<dbReference type="PANTHER" id="PTHR19336">
    <property type="entry name" value="UNCHARACTERIZED DUF1167"/>
    <property type="match status" value="1"/>
</dbReference>
<evidence type="ECO:0000256" key="5">
    <source>
        <dbReference type="ARBA" id="ARBA00023054"/>
    </source>
</evidence>
<dbReference type="GO" id="GO:0042802">
    <property type="term" value="F:identical protein binding"/>
    <property type="evidence" value="ECO:0007669"/>
    <property type="project" value="InterPro"/>
</dbReference>
<comment type="subcellular location">
    <subcellularLocation>
        <location evidence="1">Cytoplasm</location>
        <location evidence="1">Cytoskeleton</location>
        <location evidence="1">Microtubule organizing center</location>
        <location evidence="1">Centrosome</location>
    </subcellularLocation>
</comment>
<evidence type="ECO:0000256" key="4">
    <source>
        <dbReference type="ARBA" id="ARBA00022701"/>
    </source>
</evidence>
<comment type="similarity">
    <text evidence="2">Belongs to the translokin family.</text>
</comment>
<evidence type="ECO:0000313" key="10">
    <source>
        <dbReference type="Proteomes" id="UP000749559"/>
    </source>
</evidence>
<evidence type="ECO:0000313" key="9">
    <source>
        <dbReference type="EMBL" id="CAH1798637.1"/>
    </source>
</evidence>
<name>A0A8J1TDB3_OWEFU</name>
<dbReference type="Proteomes" id="UP000749559">
    <property type="component" value="Unassembled WGS sequence"/>
</dbReference>
<reference evidence="9" key="1">
    <citation type="submission" date="2022-03" db="EMBL/GenBank/DDBJ databases">
        <authorList>
            <person name="Martin C."/>
        </authorList>
    </citation>
    <scope>NUCLEOTIDE SEQUENCE</scope>
</reference>
<dbReference type="SUPFAM" id="SSF57997">
    <property type="entry name" value="Tropomyosin"/>
    <property type="match status" value="1"/>
</dbReference>
<dbReference type="GO" id="GO:0043015">
    <property type="term" value="F:gamma-tubulin binding"/>
    <property type="evidence" value="ECO:0007669"/>
    <property type="project" value="InterPro"/>
</dbReference>
<dbReference type="EMBL" id="CAIIXF020000011">
    <property type="protein sequence ID" value="CAH1798637.1"/>
    <property type="molecule type" value="Genomic_DNA"/>
</dbReference>
<feature type="region of interest" description="Disordered" evidence="8">
    <location>
        <begin position="450"/>
        <end position="484"/>
    </location>
</feature>
<dbReference type="AlphaFoldDB" id="A0A8J1TDB3"/>
<accession>A0A8J1TDB3</accession>
<feature type="region of interest" description="Disordered" evidence="8">
    <location>
        <begin position="1"/>
        <end position="77"/>
    </location>
</feature>
<feature type="compositionally biased region" description="Basic and acidic residues" evidence="8">
    <location>
        <begin position="140"/>
        <end position="156"/>
    </location>
</feature>
<evidence type="ECO:0000256" key="1">
    <source>
        <dbReference type="ARBA" id="ARBA00004300"/>
    </source>
</evidence>
<dbReference type="OrthoDB" id="76453at2759"/>
<dbReference type="InterPro" id="IPR024957">
    <property type="entry name" value="Cep57_MT-bd_dom"/>
</dbReference>
<feature type="non-terminal residue" evidence="9">
    <location>
        <position position="1"/>
    </location>
</feature>
<evidence type="ECO:0000256" key="7">
    <source>
        <dbReference type="SAM" id="Coils"/>
    </source>
</evidence>
<organism evidence="9 10">
    <name type="scientific">Owenia fusiformis</name>
    <name type="common">Polychaete worm</name>
    <dbReference type="NCBI Taxonomy" id="6347"/>
    <lineage>
        <taxon>Eukaryota</taxon>
        <taxon>Metazoa</taxon>
        <taxon>Spiralia</taxon>
        <taxon>Lophotrochozoa</taxon>
        <taxon>Annelida</taxon>
        <taxon>Polychaeta</taxon>
        <taxon>Sedentaria</taxon>
        <taxon>Canalipalpata</taxon>
        <taxon>Sabellida</taxon>
        <taxon>Oweniida</taxon>
        <taxon>Oweniidae</taxon>
        <taxon>Owenia</taxon>
    </lineage>
</organism>
<comment type="caution">
    <text evidence="9">The sequence shown here is derived from an EMBL/GenBank/DDBJ whole genome shotgun (WGS) entry which is preliminary data.</text>
</comment>
<dbReference type="GO" id="GO:0005813">
    <property type="term" value="C:centrosome"/>
    <property type="evidence" value="ECO:0007669"/>
    <property type="project" value="UniProtKB-SubCell"/>
</dbReference>
<dbReference type="GO" id="GO:0008017">
    <property type="term" value="F:microtubule binding"/>
    <property type="evidence" value="ECO:0007669"/>
    <property type="project" value="InterPro"/>
</dbReference>
<dbReference type="Pfam" id="PF06657">
    <property type="entry name" value="Cep57_MT_bd"/>
    <property type="match status" value="1"/>
</dbReference>
<dbReference type="Pfam" id="PF14073">
    <property type="entry name" value="Cep57_CLD"/>
    <property type="match status" value="1"/>
</dbReference>
<dbReference type="PANTHER" id="PTHR19336:SF9">
    <property type="entry name" value="SPINDLE POLE BODY PROTEIN PPC89"/>
    <property type="match status" value="1"/>
</dbReference>
<dbReference type="GO" id="GO:0005874">
    <property type="term" value="C:microtubule"/>
    <property type="evidence" value="ECO:0007669"/>
    <property type="project" value="UniProtKB-KW"/>
</dbReference>
<protein>
    <submittedName>
        <fullName evidence="9">Uncharacterized protein</fullName>
    </submittedName>
</protein>